<keyword evidence="2" id="KW-0472">Membrane</keyword>
<evidence type="ECO:0000313" key="4">
    <source>
        <dbReference type="Proteomes" id="UP000075901"/>
    </source>
</evidence>
<feature type="transmembrane region" description="Helical" evidence="2">
    <location>
        <begin position="54"/>
        <end position="72"/>
    </location>
</feature>
<protein>
    <submittedName>
        <fullName evidence="3">Uncharacterized protein</fullName>
    </submittedName>
</protein>
<reference evidence="4" key="1">
    <citation type="submission" date="2013-09" db="EMBL/GenBank/DDBJ databases">
        <title>The Genome Sequence of Anopheles maculatus species B.</title>
        <authorList>
            <consortium name="The Broad Institute Genomics Platform"/>
            <person name="Neafsey D.E."/>
            <person name="Besansky N."/>
            <person name="Howell P."/>
            <person name="Walton C."/>
            <person name="Young S.K."/>
            <person name="Zeng Q."/>
            <person name="Gargeya S."/>
            <person name="Fitzgerald M."/>
            <person name="Haas B."/>
            <person name="Abouelleil A."/>
            <person name="Allen A.W."/>
            <person name="Alvarado L."/>
            <person name="Arachchi H.M."/>
            <person name="Berlin A.M."/>
            <person name="Chapman S.B."/>
            <person name="Gainer-Dewar J."/>
            <person name="Goldberg J."/>
            <person name="Griggs A."/>
            <person name="Gujja S."/>
            <person name="Hansen M."/>
            <person name="Howarth C."/>
            <person name="Imamovic A."/>
            <person name="Ireland A."/>
            <person name="Larimer J."/>
            <person name="McCowan C."/>
            <person name="Murphy C."/>
            <person name="Pearson M."/>
            <person name="Poon T.W."/>
            <person name="Priest M."/>
            <person name="Roberts A."/>
            <person name="Saif S."/>
            <person name="Shea T."/>
            <person name="Sisk P."/>
            <person name="Sykes S."/>
            <person name="Wortman J."/>
            <person name="Nusbaum C."/>
            <person name="Birren B."/>
        </authorList>
    </citation>
    <scope>NUCLEOTIDE SEQUENCE [LARGE SCALE GENOMIC DNA]</scope>
    <source>
        <strain evidence="4">maculatus3</strain>
    </source>
</reference>
<dbReference type="VEuPathDB" id="VectorBase:AMAM022047"/>
<evidence type="ECO:0000256" key="1">
    <source>
        <dbReference type="SAM" id="MobiDB-lite"/>
    </source>
</evidence>
<keyword evidence="4" id="KW-1185">Reference proteome</keyword>
<dbReference type="EnsemblMetazoa" id="AMAM022047-RA">
    <property type="protein sequence ID" value="AMAM022047-PA"/>
    <property type="gene ID" value="AMAM022047"/>
</dbReference>
<accession>A0A182T903</accession>
<keyword evidence="2" id="KW-1133">Transmembrane helix</keyword>
<feature type="compositionally biased region" description="Basic and acidic residues" evidence="1">
    <location>
        <begin position="1"/>
        <end position="17"/>
    </location>
</feature>
<evidence type="ECO:0000313" key="3">
    <source>
        <dbReference type="EnsemblMetazoa" id="AMAM022047-PA"/>
    </source>
</evidence>
<organism evidence="3 4">
    <name type="scientific">Anopheles maculatus</name>
    <dbReference type="NCBI Taxonomy" id="74869"/>
    <lineage>
        <taxon>Eukaryota</taxon>
        <taxon>Metazoa</taxon>
        <taxon>Ecdysozoa</taxon>
        <taxon>Arthropoda</taxon>
        <taxon>Hexapoda</taxon>
        <taxon>Insecta</taxon>
        <taxon>Pterygota</taxon>
        <taxon>Neoptera</taxon>
        <taxon>Endopterygota</taxon>
        <taxon>Diptera</taxon>
        <taxon>Nematocera</taxon>
        <taxon>Culicoidea</taxon>
        <taxon>Culicidae</taxon>
        <taxon>Anophelinae</taxon>
        <taxon>Anopheles</taxon>
        <taxon>Anopheles maculatus group</taxon>
    </lineage>
</organism>
<name>A0A182T903_9DIPT</name>
<dbReference type="Proteomes" id="UP000075901">
    <property type="component" value="Unassembled WGS sequence"/>
</dbReference>
<reference evidence="3" key="2">
    <citation type="submission" date="2020-05" db="UniProtKB">
        <authorList>
            <consortium name="EnsemblMetazoa"/>
        </authorList>
    </citation>
    <scope>IDENTIFICATION</scope>
    <source>
        <strain evidence="3">maculatus3</strain>
    </source>
</reference>
<evidence type="ECO:0000256" key="2">
    <source>
        <dbReference type="SAM" id="Phobius"/>
    </source>
</evidence>
<proteinExistence type="predicted"/>
<sequence length="112" mass="12924">MCVPDDPHSAHQTEPRKTKFKSRPIVSIKICIDIEGERQNAGRRLSKRRNTLQFCWLSLLMLLLKYGMVVYTEITNRVKISRASIFVKGTSSQQQTVIGFERFCSMKNRSMG</sequence>
<dbReference type="AlphaFoldDB" id="A0A182T903"/>
<feature type="region of interest" description="Disordered" evidence="1">
    <location>
        <begin position="1"/>
        <end position="21"/>
    </location>
</feature>
<keyword evidence="2" id="KW-0812">Transmembrane</keyword>